<evidence type="ECO:0000313" key="2">
    <source>
        <dbReference type="Proteomes" id="UP000663722"/>
    </source>
</evidence>
<proteinExistence type="predicted"/>
<name>A0A975BPX8_9BACT</name>
<evidence type="ECO:0000313" key="1">
    <source>
        <dbReference type="EMBL" id="QTA89208.1"/>
    </source>
</evidence>
<protein>
    <submittedName>
        <fullName evidence="1">Uncharacterized protein</fullName>
    </submittedName>
</protein>
<keyword evidence="2" id="KW-1185">Reference proteome</keyword>
<dbReference type="KEGG" id="dmm:dnm_052580"/>
<sequence length="44" mass="4974">MGAFAGLALWLLIGNRQKRKKEQKSPPNNTNTPCKLMQVNLICF</sequence>
<dbReference type="EMBL" id="CP061800">
    <property type="protein sequence ID" value="QTA89208.1"/>
    <property type="molecule type" value="Genomic_DNA"/>
</dbReference>
<dbReference type="Proteomes" id="UP000663722">
    <property type="component" value="Chromosome"/>
</dbReference>
<reference evidence="1" key="1">
    <citation type="journal article" date="2021" name="Microb. Physiol.">
        <title>Proteogenomic Insights into the Physiology of Marine, Sulfate-Reducing, Filamentous Desulfonema limicola and Desulfonema magnum.</title>
        <authorList>
            <person name="Schnaars V."/>
            <person name="Wohlbrand L."/>
            <person name="Scheve S."/>
            <person name="Hinrichs C."/>
            <person name="Reinhardt R."/>
            <person name="Rabus R."/>
        </authorList>
    </citation>
    <scope>NUCLEOTIDE SEQUENCE</scope>
    <source>
        <strain evidence="1">4be13</strain>
    </source>
</reference>
<accession>A0A975BPX8</accession>
<gene>
    <name evidence="1" type="ORF">dnm_052580</name>
</gene>
<organism evidence="1 2">
    <name type="scientific">Desulfonema magnum</name>
    <dbReference type="NCBI Taxonomy" id="45655"/>
    <lineage>
        <taxon>Bacteria</taxon>
        <taxon>Pseudomonadati</taxon>
        <taxon>Thermodesulfobacteriota</taxon>
        <taxon>Desulfobacteria</taxon>
        <taxon>Desulfobacterales</taxon>
        <taxon>Desulfococcaceae</taxon>
        <taxon>Desulfonema</taxon>
    </lineage>
</organism>
<dbReference type="AlphaFoldDB" id="A0A975BPX8"/>